<gene>
    <name evidence="1" type="ORF">A3K90_04010</name>
</gene>
<proteinExistence type="predicted"/>
<dbReference type="EMBL" id="LVWG01000027">
    <property type="protein sequence ID" value="KZK74422.1"/>
    <property type="molecule type" value="Genomic_DNA"/>
</dbReference>
<sequence length="69" mass="7163">MVEDGGPKIEGRRLMVEDGGPKIELWVENAAKSRKTDAGPSGPVSVYMSAPVAGDVLQGTKPGVQVAVE</sequence>
<name>A0A165LTS7_PELLU</name>
<evidence type="ECO:0000313" key="2">
    <source>
        <dbReference type="Proteomes" id="UP000076481"/>
    </source>
</evidence>
<organism evidence="1 2">
    <name type="scientific">Pelodictyon luteolum</name>
    <dbReference type="NCBI Taxonomy" id="1100"/>
    <lineage>
        <taxon>Bacteria</taxon>
        <taxon>Pseudomonadati</taxon>
        <taxon>Chlorobiota</taxon>
        <taxon>Chlorobiia</taxon>
        <taxon>Chlorobiales</taxon>
        <taxon>Chlorobiaceae</taxon>
        <taxon>Chlorobium/Pelodictyon group</taxon>
        <taxon>Pelodictyon</taxon>
    </lineage>
</organism>
<evidence type="ECO:0000313" key="1">
    <source>
        <dbReference type="EMBL" id="KZK74422.1"/>
    </source>
</evidence>
<protein>
    <submittedName>
        <fullName evidence="1">Uncharacterized protein</fullName>
    </submittedName>
</protein>
<dbReference type="Proteomes" id="UP000076481">
    <property type="component" value="Unassembled WGS sequence"/>
</dbReference>
<comment type="caution">
    <text evidence="1">The sequence shown here is derived from an EMBL/GenBank/DDBJ whole genome shotgun (WGS) entry which is preliminary data.</text>
</comment>
<reference evidence="1 2" key="1">
    <citation type="submission" date="2016-03" db="EMBL/GenBank/DDBJ databases">
        <title>Speciation and ecological success in dimly lit waters: horizontal gene transfer in a green sulfur bacteria bloom unveiled by metagenomic assembly.</title>
        <authorList>
            <person name="Llorens-Mares T."/>
            <person name="Liu Z."/>
            <person name="Allen L.Z."/>
            <person name="Rusch D.B."/>
            <person name="Craig M.T."/>
            <person name="Dupont C.L."/>
            <person name="Bryant D.A."/>
            <person name="Casamayor E.O."/>
        </authorList>
    </citation>
    <scope>NUCLEOTIDE SEQUENCE [LARGE SCALE GENOMIC DNA]</scope>
    <source>
        <strain evidence="1">CIII</strain>
    </source>
</reference>
<accession>A0A165LTS7</accession>
<dbReference type="AlphaFoldDB" id="A0A165LTS7"/>